<evidence type="ECO:0000256" key="2">
    <source>
        <dbReference type="SAM" id="MobiDB-lite"/>
    </source>
</evidence>
<dbReference type="EMBL" id="LNIX01000004">
    <property type="protein sequence ID" value="OXA56604.1"/>
    <property type="molecule type" value="Genomic_DNA"/>
</dbReference>
<proteinExistence type="inferred from homology"/>
<keyword evidence="5" id="KW-1185">Reference proteome</keyword>
<feature type="domain" description="Complex 1 LYR protein" evidence="3">
    <location>
        <begin position="9"/>
        <end position="73"/>
    </location>
</feature>
<feature type="region of interest" description="Disordered" evidence="2">
    <location>
        <begin position="82"/>
        <end position="113"/>
    </location>
</feature>
<dbReference type="PANTHER" id="PTHR14273">
    <property type="entry name" value="LYR MOTIF-CONTAINING PROTEIN 1"/>
    <property type="match status" value="1"/>
</dbReference>
<dbReference type="CDD" id="cd20261">
    <property type="entry name" value="Complex1_LYR_LYRM1"/>
    <property type="match status" value="1"/>
</dbReference>
<dbReference type="AlphaFoldDB" id="A0A226EHT9"/>
<dbReference type="GO" id="GO:0005739">
    <property type="term" value="C:mitochondrion"/>
    <property type="evidence" value="ECO:0007669"/>
    <property type="project" value="TreeGrafter"/>
</dbReference>
<evidence type="ECO:0000313" key="5">
    <source>
        <dbReference type="Proteomes" id="UP000198287"/>
    </source>
</evidence>
<gene>
    <name evidence="4" type="ORF">Fcan01_09819</name>
</gene>
<evidence type="ECO:0000259" key="3">
    <source>
        <dbReference type="Pfam" id="PF05347"/>
    </source>
</evidence>
<dbReference type="InterPro" id="IPR008011">
    <property type="entry name" value="Complex1_LYR_dom"/>
</dbReference>
<dbReference type="PANTHER" id="PTHR14273:SF0">
    <property type="entry name" value="LYR MOTIF-CONTAINING PROTEIN 1"/>
    <property type="match status" value="1"/>
</dbReference>
<dbReference type="Proteomes" id="UP000198287">
    <property type="component" value="Unassembled WGS sequence"/>
</dbReference>
<dbReference type="Pfam" id="PF05347">
    <property type="entry name" value="Complex1_LYR"/>
    <property type="match status" value="1"/>
</dbReference>
<dbReference type="OMA" id="KNWQSAS"/>
<sequence>MSQLTTRPQVLRLYRQILRLGRKWEAASGKTQDTKMERNYIKTEATTLFRQNSGLGDPKVIQDCIHEAQARLELAVHYKTPYPRPVNVPPQSMARKKGKEQGKTQERLKKQSIPVYIKSHFER</sequence>
<dbReference type="OrthoDB" id="275715at2759"/>
<reference evidence="4 5" key="1">
    <citation type="submission" date="2015-12" db="EMBL/GenBank/DDBJ databases">
        <title>The genome of Folsomia candida.</title>
        <authorList>
            <person name="Faddeeva A."/>
            <person name="Derks M.F."/>
            <person name="Anvar Y."/>
            <person name="Smit S."/>
            <person name="Van Straalen N."/>
            <person name="Roelofs D."/>
        </authorList>
    </citation>
    <scope>NUCLEOTIDE SEQUENCE [LARGE SCALE GENOMIC DNA]</scope>
    <source>
        <strain evidence="4 5">VU population</strain>
        <tissue evidence="4">Whole body</tissue>
    </source>
</reference>
<protein>
    <submittedName>
        <fullName evidence="4">LYR motif-containing protein 1</fullName>
    </submittedName>
</protein>
<dbReference type="STRING" id="158441.A0A226EHT9"/>
<dbReference type="InterPro" id="IPR040330">
    <property type="entry name" value="LYRM1"/>
</dbReference>
<dbReference type="InterPro" id="IPR045294">
    <property type="entry name" value="Complex1_LYR_LYRM1"/>
</dbReference>
<evidence type="ECO:0000256" key="1">
    <source>
        <dbReference type="ARBA" id="ARBA00009508"/>
    </source>
</evidence>
<evidence type="ECO:0000313" key="4">
    <source>
        <dbReference type="EMBL" id="OXA56604.1"/>
    </source>
</evidence>
<feature type="compositionally biased region" description="Basic and acidic residues" evidence="2">
    <location>
        <begin position="99"/>
        <end position="109"/>
    </location>
</feature>
<comment type="similarity">
    <text evidence="1">Belongs to the complex I LYR family.</text>
</comment>
<name>A0A226EHT9_FOLCA</name>
<accession>A0A226EHT9</accession>
<comment type="caution">
    <text evidence="4">The sequence shown here is derived from an EMBL/GenBank/DDBJ whole genome shotgun (WGS) entry which is preliminary data.</text>
</comment>
<organism evidence="4 5">
    <name type="scientific">Folsomia candida</name>
    <name type="common">Springtail</name>
    <dbReference type="NCBI Taxonomy" id="158441"/>
    <lineage>
        <taxon>Eukaryota</taxon>
        <taxon>Metazoa</taxon>
        <taxon>Ecdysozoa</taxon>
        <taxon>Arthropoda</taxon>
        <taxon>Hexapoda</taxon>
        <taxon>Collembola</taxon>
        <taxon>Entomobryomorpha</taxon>
        <taxon>Isotomoidea</taxon>
        <taxon>Isotomidae</taxon>
        <taxon>Proisotominae</taxon>
        <taxon>Folsomia</taxon>
    </lineage>
</organism>